<dbReference type="InterPro" id="IPR009056">
    <property type="entry name" value="Cyt_c-like_dom"/>
</dbReference>
<keyword evidence="11" id="KW-1185">Reference proteome</keyword>
<dbReference type="EMBL" id="JBHSPF010000022">
    <property type="protein sequence ID" value="MFC5628476.1"/>
    <property type="molecule type" value="Genomic_DNA"/>
</dbReference>
<evidence type="ECO:0000259" key="9">
    <source>
        <dbReference type="PROSITE" id="PS51007"/>
    </source>
</evidence>
<dbReference type="Gene3D" id="1.10.760.10">
    <property type="entry name" value="Cytochrome c-like domain"/>
    <property type="match status" value="1"/>
</dbReference>
<keyword evidence="1" id="KW-0813">Transport</keyword>
<evidence type="ECO:0000256" key="6">
    <source>
        <dbReference type="PROSITE-ProRule" id="PRU00433"/>
    </source>
</evidence>
<dbReference type="PANTHER" id="PTHR37823:SF4">
    <property type="entry name" value="MENAQUINOL-CYTOCHROME C REDUCTASE CYTOCHROME B_C SUBUNIT"/>
    <property type="match status" value="1"/>
</dbReference>
<dbReference type="Proteomes" id="UP001596143">
    <property type="component" value="Unassembled WGS sequence"/>
</dbReference>
<evidence type="ECO:0000256" key="1">
    <source>
        <dbReference type="ARBA" id="ARBA00022448"/>
    </source>
</evidence>
<dbReference type="InterPro" id="IPR036909">
    <property type="entry name" value="Cyt_c-like_dom_sf"/>
</dbReference>
<comment type="caution">
    <text evidence="10">The sequence shown here is derived from an EMBL/GenBank/DDBJ whole genome shotgun (WGS) entry which is preliminary data.</text>
</comment>
<feature type="signal peptide" evidence="8">
    <location>
        <begin position="1"/>
        <end position="20"/>
    </location>
</feature>
<evidence type="ECO:0000313" key="11">
    <source>
        <dbReference type="Proteomes" id="UP001596143"/>
    </source>
</evidence>
<feature type="domain" description="Cytochrome c" evidence="9">
    <location>
        <begin position="46"/>
        <end position="114"/>
    </location>
</feature>
<keyword evidence="2 6" id="KW-0349">Heme</keyword>
<dbReference type="PROSITE" id="PS51007">
    <property type="entry name" value="CYTC"/>
    <property type="match status" value="1"/>
</dbReference>
<gene>
    <name evidence="10" type="ORF">ACFPTR_06130</name>
</gene>
<keyword evidence="8" id="KW-0732">Signal</keyword>
<dbReference type="SUPFAM" id="SSF46626">
    <property type="entry name" value="Cytochrome c"/>
    <property type="match status" value="1"/>
</dbReference>
<dbReference type="Pfam" id="PF13442">
    <property type="entry name" value="Cytochrome_CBB3"/>
    <property type="match status" value="1"/>
</dbReference>
<reference evidence="11" key="1">
    <citation type="journal article" date="2019" name="Int. J. Syst. Evol. Microbiol.">
        <title>The Global Catalogue of Microorganisms (GCM) 10K type strain sequencing project: providing services to taxonomists for standard genome sequencing and annotation.</title>
        <authorList>
            <consortium name="The Broad Institute Genomics Platform"/>
            <consortium name="The Broad Institute Genome Sequencing Center for Infectious Disease"/>
            <person name="Wu L."/>
            <person name="Ma J."/>
        </authorList>
    </citation>
    <scope>NUCLEOTIDE SEQUENCE [LARGE SCALE GENOMIC DNA]</scope>
    <source>
        <strain evidence="11">CGMCC 1.15790</strain>
    </source>
</reference>
<protein>
    <submittedName>
        <fullName evidence="10">C-type cytochrome</fullName>
    </submittedName>
</protein>
<evidence type="ECO:0000256" key="8">
    <source>
        <dbReference type="SAM" id="SignalP"/>
    </source>
</evidence>
<evidence type="ECO:0000256" key="4">
    <source>
        <dbReference type="ARBA" id="ARBA00022982"/>
    </source>
</evidence>
<dbReference type="PANTHER" id="PTHR37823">
    <property type="entry name" value="CYTOCHROME C-553-LIKE"/>
    <property type="match status" value="1"/>
</dbReference>
<proteinExistence type="predicted"/>
<accession>A0ABW0U4X1</accession>
<evidence type="ECO:0000256" key="7">
    <source>
        <dbReference type="SAM" id="MobiDB-lite"/>
    </source>
</evidence>
<sequence>MKKFLMALAGSAVLVLGACGGGGDDGGDTGGDATGNGGGDGAGETYDAAQAEELYQGNCASCHGENLEGANGPAIAGLDAGHVVDTIENGAAGMPAGLLEGEEAEMVAQWVSEQ</sequence>
<keyword evidence="3 6" id="KW-0479">Metal-binding</keyword>
<name>A0ABW0U4X1_9BACI</name>
<dbReference type="RefSeq" id="WP_270898351.1">
    <property type="nucleotide sequence ID" value="NZ_JBHSPF010000022.1"/>
</dbReference>
<keyword evidence="5 6" id="KW-0408">Iron</keyword>
<keyword evidence="4" id="KW-0249">Electron transport</keyword>
<evidence type="ECO:0000256" key="3">
    <source>
        <dbReference type="ARBA" id="ARBA00022723"/>
    </source>
</evidence>
<feature type="chain" id="PRO_5046714051" evidence="8">
    <location>
        <begin position="21"/>
        <end position="114"/>
    </location>
</feature>
<feature type="region of interest" description="Disordered" evidence="7">
    <location>
        <begin position="24"/>
        <end position="47"/>
    </location>
</feature>
<organism evidence="10 11">
    <name type="scientific">Aliibacillus thermotolerans</name>
    <dbReference type="NCBI Taxonomy" id="1834418"/>
    <lineage>
        <taxon>Bacteria</taxon>
        <taxon>Bacillati</taxon>
        <taxon>Bacillota</taxon>
        <taxon>Bacilli</taxon>
        <taxon>Bacillales</taxon>
        <taxon>Bacillaceae</taxon>
        <taxon>Aliibacillus</taxon>
    </lineage>
</organism>
<evidence type="ECO:0000313" key="10">
    <source>
        <dbReference type="EMBL" id="MFC5628476.1"/>
    </source>
</evidence>
<evidence type="ECO:0000256" key="5">
    <source>
        <dbReference type="ARBA" id="ARBA00023004"/>
    </source>
</evidence>
<evidence type="ECO:0000256" key="2">
    <source>
        <dbReference type="ARBA" id="ARBA00022617"/>
    </source>
</evidence>
<dbReference type="InterPro" id="IPR051811">
    <property type="entry name" value="Cytochrome_c550/c551-like"/>
</dbReference>
<dbReference type="PROSITE" id="PS51257">
    <property type="entry name" value="PROKAR_LIPOPROTEIN"/>
    <property type="match status" value="1"/>
</dbReference>
<feature type="compositionally biased region" description="Gly residues" evidence="7">
    <location>
        <begin position="24"/>
        <end position="42"/>
    </location>
</feature>